<dbReference type="InterPro" id="IPR006214">
    <property type="entry name" value="Bax_inhibitor_1-related"/>
</dbReference>
<name>A0ABR0W180_REHGL</name>
<dbReference type="EMBL" id="JABTTQ020000149">
    <property type="protein sequence ID" value="KAK6141373.1"/>
    <property type="molecule type" value="Genomic_DNA"/>
</dbReference>
<evidence type="ECO:0000256" key="3">
    <source>
        <dbReference type="ARBA" id="ARBA00022989"/>
    </source>
</evidence>
<accession>A0ABR0W180</accession>
<keyword evidence="7" id="KW-1185">Reference proteome</keyword>
<sequence>MSKQKDDGETRTTLLYPLMEERPELRWAFIRKVYSILTIQLLATIAFATVVVAVHPIANFFNNTRIGLATYVVIIVIPLIAYTFWASRKGQDFGFLAPFLLSIIVILLIFTIFQIFFPMGKISEMIYGGFCAIIFCAYIIYDTDTLIKRNSYDEYIWASVSLYLDVLNLFVRLLEIFQAVNR</sequence>
<gene>
    <name evidence="6" type="ORF">DH2020_024890</name>
</gene>
<evidence type="ECO:0000313" key="6">
    <source>
        <dbReference type="EMBL" id="KAK6141373.1"/>
    </source>
</evidence>
<organism evidence="6 7">
    <name type="scientific">Rehmannia glutinosa</name>
    <name type="common">Chinese foxglove</name>
    <dbReference type="NCBI Taxonomy" id="99300"/>
    <lineage>
        <taxon>Eukaryota</taxon>
        <taxon>Viridiplantae</taxon>
        <taxon>Streptophyta</taxon>
        <taxon>Embryophyta</taxon>
        <taxon>Tracheophyta</taxon>
        <taxon>Spermatophyta</taxon>
        <taxon>Magnoliopsida</taxon>
        <taxon>eudicotyledons</taxon>
        <taxon>Gunneridae</taxon>
        <taxon>Pentapetalae</taxon>
        <taxon>asterids</taxon>
        <taxon>lamiids</taxon>
        <taxon>Lamiales</taxon>
        <taxon>Orobanchaceae</taxon>
        <taxon>Rehmannieae</taxon>
        <taxon>Rehmannia</taxon>
    </lineage>
</organism>
<dbReference type="Proteomes" id="UP001318860">
    <property type="component" value="Unassembled WGS sequence"/>
</dbReference>
<proteinExistence type="inferred from homology"/>
<evidence type="ECO:0000256" key="1">
    <source>
        <dbReference type="ARBA" id="ARBA00004141"/>
    </source>
</evidence>
<keyword evidence="3 5" id="KW-1133">Transmembrane helix</keyword>
<evidence type="ECO:0000256" key="4">
    <source>
        <dbReference type="ARBA" id="ARBA00023136"/>
    </source>
</evidence>
<comment type="subcellular location">
    <subcellularLocation>
        <location evidence="1">Membrane</location>
        <topology evidence="1">Multi-pass membrane protein</topology>
    </subcellularLocation>
</comment>
<dbReference type="PANTHER" id="PTHR23291:SF31">
    <property type="entry name" value="PROTEIN LIFEGUARD 4"/>
    <property type="match status" value="1"/>
</dbReference>
<dbReference type="Pfam" id="PF01027">
    <property type="entry name" value="Bax1-I"/>
    <property type="match status" value="1"/>
</dbReference>
<evidence type="ECO:0008006" key="8">
    <source>
        <dbReference type="Google" id="ProtNLM"/>
    </source>
</evidence>
<evidence type="ECO:0000256" key="2">
    <source>
        <dbReference type="ARBA" id="ARBA00022692"/>
    </source>
</evidence>
<feature type="transmembrane region" description="Helical" evidence="5">
    <location>
        <begin position="66"/>
        <end position="87"/>
    </location>
</feature>
<feature type="transmembrane region" description="Helical" evidence="5">
    <location>
        <begin position="33"/>
        <end position="54"/>
    </location>
</feature>
<dbReference type="PANTHER" id="PTHR23291">
    <property type="entry name" value="BAX INHIBITOR-RELATED"/>
    <property type="match status" value="1"/>
</dbReference>
<comment type="caution">
    <text evidence="5">Lacks conserved residue(s) required for the propagation of feature annotation.</text>
</comment>
<comment type="similarity">
    <text evidence="5">Belongs to the BI1 family.</text>
</comment>
<feature type="transmembrane region" description="Helical" evidence="5">
    <location>
        <begin position="93"/>
        <end position="113"/>
    </location>
</feature>
<keyword evidence="2 5" id="KW-0812">Transmembrane</keyword>
<keyword evidence="4 5" id="KW-0472">Membrane</keyword>
<protein>
    <recommendedName>
        <fullName evidence="8">BI1-like protein</fullName>
    </recommendedName>
</protein>
<reference evidence="6 7" key="1">
    <citation type="journal article" date="2021" name="Comput. Struct. Biotechnol. J.">
        <title>De novo genome assembly of the potent medicinal plant Rehmannia glutinosa using nanopore technology.</title>
        <authorList>
            <person name="Ma L."/>
            <person name="Dong C."/>
            <person name="Song C."/>
            <person name="Wang X."/>
            <person name="Zheng X."/>
            <person name="Niu Y."/>
            <person name="Chen S."/>
            <person name="Feng W."/>
        </authorList>
    </citation>
    <scope>NUCLEOTIDE SEQUENCE [LARGE SCALE GENOMIC DNA]</scope>
    <source>
        <strain evidence="6">DH-2019</strain>
    </source>
</reference>
<comment type="caution">
    <text evidence="6">The sequence shown here is derived from an EMBL/GenBank/DDBJ whole genome shotgun (WGS) entry which is preliminary data.</text>
</comment>
<feature type="transmembrane region" description="Helical" evidence="5">
    <location>
        <begin position="125"/>
        <end position="143"/>
    </location>
</feature>
<evidence type="ECO:0000256" key="5">
    <source>
        <dbReference type="RuleBase" id="RU004379"/>
    </source>
</evidence>
<evidence type="ECO:0000313" key="7">
    <source>
        <dbReference type="Proteomes" id="UP001318860"/>
    </source>
</evidence>